<organism evidence="1">
    <name type="scientific">Ajellomyces dermatitidis (strain ATCC 18188 / CBS 674.68)</name>
    <name type="common">Blastomyces dermatitidis</name>
    <dbReference type="NCBI Taxonomy" id="653446"/>
    <lineage>
        <taxon>Eukaryota</taxon>
        <taxon>Fungi</taxon>
        <taxon>Dikarya</taxon>
        <taxon>Ascomycota</taxon>
        <taxon>Pezizomycotina</taxon>
        <taxon>Eurotiomycetes</taxon>
        <taxon>Eurotiomycetidae</taxon>
        <taxon>Onygenales</taxon>
        <taxon>Ajellomycetaceae</taxon>
        <taxon>Blastomyces</taxon>
    </lineage>
</organism>
<dbReference type="EMBL" id="GG749449">
    <property type="protein sequence ID" value="KMW68119.1"/>
    <property type="molecule type" value="Genomic_DNA"/>
</dbReference>
<dbReference type="Proteomes" id="UP000007802">
    <property type="component" value="Unassembled WGS sequence"/>
</dbReference>
<accession>A0A0J9HGC6</accession>
<gene>
    <name evidence="1" type="ORF">BDDG_12593</name>
</gene>
<name>A0A0J9HGC6_AJEDA</name>
<evidence type="ECO:0000313" key="1">
    <source>
        <dbReference type="EMBL" id="KMW68119.1"/>
    </source>
</evidence>
<dbReference type="AlphaFoldDB" id="A0A0J9HGC6"/>
<sequence>MGSNWLFKQGYKSTALRNWKLSRRKANNHGANSIEAESLERSLTPSLHSPLAAFVLNRVWRFEHGGLLLLTPAVPCLSARAGAAAQSS</sequence>
<protein>
    <submittedName>
        <fullName evidence="1">Uncharacterized protein</fullName>
    </submittedName>
</protein>
<proteinExistence type="predicted"/>
<reference evidence="1" key="1">
    <citation type="submission" date="2010-03" db="EMBL/GenBank/DDBJ databases">
        <title>Annotation of Blastomyces dermatitidis strain ATCC 18188.</title>
        <authorList>
            <consortium name="The Broad Institute Genome Sequencing Platform"/>
            <consortium name="Broad Institute Genome Sequencing Center for Infectious Disease."/>
            <person name="Cuomo C."/>
            <person name="Klein B."/>
            <person name="Sullivan T."/>
            <person name="Heitman J."/>
            <person name="Young S."/>
            <person name="Zeng Q."/>
            <person name="Gargeya S."/>
            <person name="Alvarado L."/>
            <person name="Berlin A.M."/>
            <person name="Chapman S.B."/>
            <person name="Chen Z."/>
            <person name="Freedman E."/>
            <person name="Gellesch M."/>
            <person name="Goldberg J."/>
            <person name="Griggs A."/>
            <person name="Gujja S."/>
            <person name="Heilman E."/>
            <person name="Heiman D."/>
            <person name="Howarth C."/>
            <person name="Mehta T."/>
            <person name="Neiman D."/>
            <person name="Pearson M."/>
            <person name="Roberts A."/>
            <person name="Saif S."/>
            <person name="Shea T."/>
            <person name="Shenoy N."/>
            <person name="Sisk P."/>
            <person name="Stolte C."/>
            <person name="Sykes S."/>
            <person name="White J."/>
            <person name="Yandava C."/>
            <person name="Haas B."/>
            <person name="Nusbaum C."/>
            <person name="Birren B."/>
        </authorList>
    </citation>
    <scope>NUCLEOTIDE SEQUENCE</scope>
    <source>
        <strain evidence="1">ATCC 18188</strain>
    </source>
</reference>